<dbReference type="PROSITE" id="PS51257">
    <property type="entry name" value="PROKAR_LIPOPROTEIN"/>
    <property type="match status" value="1"/>
</dbReference>
<gene>
    <name evidence="2" type="ORF">FRY98_00835</name>
</gene>
<sequence>MRWWALGLSALAAFTFTAGCSDSQRRMVREEVDKYNMKSYNEGNARQLNRGATLNVPLLKALRHECSARGIRLTHETYAEGLNGNITYSYFINGDARHFILVHVYPSESERVEEMKEMYGARNGSVQIAAAEETSVIAQKGKAALVYASSRNRMNEYRDDLEEVFDNVLARMNVQDPS</sequence>
<dbReference type="AlphaFoldDB" id="A0A5D0CYD1"/>
<evidence type="ECO:0000313" key="3">
    <source>
        <dbReference type="Proteomes" id="UP000325218"/>
    </source>
</evidence>
<protein>
    <recommendedName>
        <fullName evidence="4">DUF4358 domain-containing protein</fullName>
    </recommendedName>
</protein>
<evidence type="ECO:0008006" key="4">
    <source>
        <dbReference type="Google" id="ProtNLM"/>
    </source>
</evidence>
<dbReference type="Proteomes" id="UP000325218">
    <property type="component" value="Unassembled WGS sequence"/>
</dbReference>
<dbReference type="RefSeq" id="WP_148449753.1">
    <property type="nucleotide sequence ID" value="NZ_VSDO01000001.1"/>
</dbReference>
<dbReference type="OrthoDB" id="2654046at2"/>
<comment type="caution">
    <text evidence="2">The sequence shown here is derived from an EMBL/GenBank/DDBJ whole genome shotgun (WGS) entry which is preliminary data.</text>
</comment>
<keyword evidence="3" id="KW-1185">Reference proteome</keyword>
<evidence type="ECO:0000313" key="2">
    <source>
        <dbReference type="EMBL" id="TYA14264.1"/>
    </source>
</evidence>
<feature type="signal peptide" evidence="1">
    <location>
        <begin position="1"/>
        <end position="20"/>
    </location>
</feature>
<evidence type="ECO:0000256" key="1">
    <source>
        <dbReference type="SAM" id="SignalP"/>
    </source>
</evidence>
<reference evidence="2 3" key="1">
    <citation type="submission" date="2019-08" db="EMBL/GenBank/DDBJ databases">
        <title>Genome sequencing of Paenibacillus faecis DSM 23593(T).</title>
        <authorList>
            <person name="Kook J.-K."/>
            <person name="Park S.-N."/>
            <person name="Lim Y.K."/>
        </authorList>
    </citation>
    <scope>NUCLEOTIDE SEQUENCE [LARGE SCALE GENOMIC DNA]</scope>
    <source>
        <strain evidence="2 3">DSM 23593</strain>
    </source>
</reference>
<proteinExistence type="predicted"/>
<keyword evidence="1" id="KW-0732">Signal</keyword>
<name>A0A5D0CYD1_9BACL</name>
<organism evidence="2 3">
    <name type="scientific">Paenibacillus faecis</name>
    <dbReference type="NCBI Taxonomy" id="862114"/>
    <lineage>
        <taxon>Bacteria</taxon>
        <taxon>Bacillati</taxon>
        <taxon>Bacillota</taxon>
        <taxon>Bacilli</taxon>
        <taxon>Bacillales</taxon>
        <taxon>Paenibacillaceae</taxon>
        <taxon>Paenibacillus</taxon>
    </lineage>
</organism>
<feature type="chain" id="PRO_5039587705" description="DUF4358 domain-containing protein" evidence="1">
    <location>
        <begin position="21"/>
        <end position="178"/>
    </location>
</feature>
<accession>A0A5D0CYD1</accession>
<dbReference type="EMBL" id="VSDO01000001">
    <property type="protein sequence ID" value="TYA14264.1"/>
    <property type="molecule type" value="Genomic_DNA"/>
</dbReference>